<sequence>MNIKKFGVLLSLSTIFGMNVIATTALAKVSPSITFRKAIASGGGCVVTDQLLGSDGRSLSLLLDKFNAKEGARQRCILRIDTIIPSGFIVQNVEILYQGSVDVKPLSRGTTLSRSYIFNGGALGGITSARPIVTQFKSSNLLFQEQDDVFVAAASCGGQGQLGINMIAQSSSGSEIFVDSADLSAGDVLLRIDLAPC</sequence>
<reference evidence="1" key="1">
    <citation type="submission" date="2022-04" db="EMBL/GenBank/DDBJ databases">
        <title>Complete genome sequence of a cyanobacterium, Nostoc sp. SO-36, isolated in Antarctica.</title>
        <authorList>
            <person name="Kanesaki Y."/>
            <person name="Effendi D."/>
            <person name="Sakamoto T."/>
            <person name="Ohtani S."/>
            <person name="Awai K."/>
        </authorList>
    </citation>
    <scope>NUCLEOTIDE SEQUENCE</scope>
    <source>
        <strain evidence="1">SO-36</strain>
    </source>
</reference>
<organism evidence="1 2">
    <name type="scientific">Nostoc cf. commune SO-36</name>
    <dbReference type="NCBI Taxonomy" id="449208"/>
    <lineage>
        <taxon>Bacteria</taxon>
        <taxon>Bacillati</taxon>
        <taxon>Cyanobacteriota</taxon>
        <taxon>Cyanophyceae</taxon>
        <taxon>Nostocales</taxon>
        <taxon>Nostocaceae</taxon>
        <taxon>Nostoc</taxon>
    </lineage>
</organism>
<name>A0ABM7Z729_NOSCO</name>
<evidence type="ECO:0008006" key="3">
    <source>
        <dbReference type="Google" id="ProtNLM"/>
    </source>
</evidence>
<dbReference type="Pfam" id="PF14273">
    <property type="entry name" value="DUF4360"/>
    <property type="match status" value="1"/>
</dbReference>
<protein>
    <recommendedName>
        <fullName evidence="3">Secreted protein</fullName>
    </recommendedName>
</protein>
<evidence type="ECO:0000313" key="2">
    <source>
        <dbReference type="Proteomes" id="UP001055453"/>
    </source>
</evidence>
<dbReference type="EMBL" id="AP025732">
    <property type="protein sequence ID" value="BDI18956.1"/>
    <property type="molecule type" value="Genomic_DNA"/>
</dbReference>
<dbReference type="Proteomes" id="UP001055453">
    <property type="component" value="Chromosome"/>
</dbReference>
<evidence type="ECO:0000313" key="1">
    <source>
        <dbReference type="EMBL" id="BDI18956.1"/>
    </source>
</evidence>
<dbReference type="InterPro" id="IPR025649">
    <property type="entry name" value="DUF4360"/>
</dbReference>
<proteinExistence type="predicted"/>
<keyword evidence="2" id="KW-1185">Reference proteome</keyword>
<gene>
    <name evidence="1" type="ORF">ANSO36C_47580</name>
</gene>
<accession>A0ABM7Z729</accession>